<keyword evidence="1" id="KW-0808">Transferase</keyword>
<gene>
    <name evidence="4" type="ORF">KIMC2_05820</name>
</gene>
<dbReference type="EMBL" id="AP026801">
    <property type="protein sequence ID" value="BDR56020.1"/>
    <property type="molecule type" value="Genomic_DNA"/>
</dbReference>
<dbReference type="InterPro" id="IPR016181">
    <property type="entry name" value="Acyl_CoA_acyltransferase"/>
</dbReference>
<dbReference type="CDD" id="cd04301">
    <property type="entry name" value="NAT_SF"/>
    <property type="match status" value="1"/>
</dbReference>
<proteinExistence type="predicted"/>
<sequence length="189" mass="21639">MEIRAAKESDLIHLINMEMVIIDEMETPLYRKLGAKKSEEILLNASQNYPDSRYNYRRAIVVEIDDKIAGMAYGFPSEDETIVNLELDRLTRETANTSDTFFTDQEVVGDEWYLDSLVVNPMFRGQGIGTALLNHLQTNAKKAHKKVIGLNVDDNNPRAKKLYLRTGFKDVATIKIDSHNYTHMQKEVD</sequence>
<dbReference type="Proteomes" id="UP001321804">
    <property type="component" value="Chromosome"/>
</dbReference>
<evidence type="ECO:0000256" key="2">
    <source>
        <dbReference type="ARBA" id="ARBA00023315"/>
    </source>
</evidence>
<dbReference type="InterPro" id="IPR000182">
    <property type="entry name" value="GNAT_dom"/>
</dbReference>
<dbReference type="AlphaFoldDB" id="A0AAU9D3N3"/>
<dbReference type="GO" id="GO:0016747">
    <property type="term" value="F:acyltransferase activity, transferring groups other than amino-acyl groups"/>
    <property type="evidence" value="ECO:0007669"/>
    <property type="project" value="InterPro"/>
</dbReference>
<keyword evidence="2" id="KW-0012">Acyltransferase</keyword>
<dbReference type="SUPFAM" id="SSF55729">
    <property type="entry name" value="Acyl-CoA N-acyltransferases (Nat)"/>
    <property type="match status" value="1"/>
</dbReference>
<dbReference type="KEGG" id="xak:KIMC2_05820"/>
<accession>A0AAU9D3N3</accession>
<dbReference type="PANTHER" id="PTHR43420:SF52">
    <property type="entry name" value="N-ACETYLTRANSFERASE YODP"/>
    <property type="match status" value="1"/>
</dbReference>
<evidence type="ECO:0000256" key="1">
    <source>
        <dbReference type="ARBA" id="ARBA00022679"/>
    </source>
</evidence>
<reference evidence="4 5" key="1">
    <citation type="journal article" date="2023" name="Microbiol. Spectr.">
        <title>Symbiosis of Carpenter Bees with Uncharacterized Lactic Acid Bacteria Showing NAD Auxotrophy.</title>
        <authorList>
            <person name="Kawasaki S."/>
            <person name="Ozawa K."/>
            <person name="Mori T."/>
            <person name="Yamamoto A."/>
            <person name="Ito M."/>
            <person name="Ohkuma M."/>
            <person name="Sakamoto M."/>
            <person name="Matsutani M."/>
        </authorList>
    </citation>
    <scope>NUCLEOTIDE SEQUENCE [LARGE SCALE GENOMIC DNA]</scope>
    <source>
        <strain evidence="4 5">KimC2</strain>
    </source>
</reference>
<keyword evidence="5" id="KW-1185">Reference proteome</keyword>
<evidence type="ECO:0000313" key="4">
    <source>
        <dbReference type="EMBL" id="BDR56020.1"/>
    </source>
</evidence>
<evidence type="ECO:0000313" key="5">
    <source>
        <dbReference type="Proteomes" id="UP001321804"/>
    </source>
</evidence>
<dbReference type="Gene3D" id="3.40.630.30">
    <property type="match status" value="1"/>
</dbReference>
<dbReference type="PROSITE" id="PS51186">
    <property type="entry name" value="GNAT"/>
    <property type="match status" value="1"/>
</dbReference>
<evidence type="ECO:0000259" key="3">
    <source>
        <dbReference type="PROSITE" id="PS51186"/>
    </source>
</evidence>
<dbReference type="InterPro" id="IPR050680">
    <property type="entry name" value="YpeA/RimI_acetyltransf"/>
</dbReference>
<dbReference type="Pfam" id="PF00583">
    <property type="entry name" value="Acetyltransf_1"/>
    <property type="match status" value="1"/>
</dbReference>
<dbReference type="PANTHER" id="PTHR43420">
    <property type="entry name" value="ACETYLTRANSFERASE"/>
    <property type="match status" value="1"/>
</dbReference>
<feature type="domain" description="N-acetyltransferase" evidence="3">
    <location>
        <begin position="1"/>
        <end position="189"/>
    </location>
</feature>
<protein>
    <submittedName>
        <fullName evidence="4">N-acetyltransferase</fullName>
    </submittedName>
</protein>
<name>A0AAU9D3N3_9LACO</name>
<dbReference type="RefSeq" id="WP_317697859.1">
    <property type="nucleotide sequence ID" value="NZ_AP026801.1"/>
</dbReference>
<organism evidence="4 5">
    <name type="scientific">Xylocopilactobacillus apis</name>
    <dbReference type="NCBI Taxonomy" id="2932183"/>
    <lineage>
        <taxon>Bacteria</taxon>
        <taxon>Bacillati</taxon>
        <taxon>Bacillota</taxon>
        <taxon>Bacilli</taxon>
        <taxon>Lactobacillales</taxon>
        <taxon>Lactobacillaceae</taxon>
        <taxon>Xylocopilactobacillus</taxon>
    </lineage>
</organism>